<dbReference type="Proteomes" id="UP000057158">
    <property type="component" value="Chromosome"/>
</dbReference>
<dbReference type="InterPro" id="IPR018550">
    <property type="entry name" value="Lipid-A_deacylase-rel"/>
</dbReference>
<evidence type="ECO:0000313" key="2">
    <source>
        <dbReference type="EMBL" id="ALC16019.1"/>
    </source>
</evidence>
<dbReference type="Gene3D" id="2.40.160.20">
    <property type="match status" value="1"/>
</dbReference>
<sequence length="188" mass="20543">MARHKRFLLLVLVVTLLAVSPAAAETELVPTRYGLGLSYGLAYDPTNRLDFALLSGVVLFDYDRVWPHRAPEALRFKVEGSAGVITSPQPRGIVSANILALYYLDRFATPTLRPYVEAGIGVIYTDVQVEGQGLRLNFNPQAGLGVEIGDTSGSPWYLACRGHHVSNGGLYSENRGINSVVFLLGKYF</sequence>
<gene>
    <name evidence="2" type="ORF">DSOUD_1238</name>
</gene>
<keyword evidence="1" id="KW-0732">Signal</keyword>
<dbReference type="Pfam" id="PF09411">
    <property type="entry name" value="PagL"/>
    <property type="match status" value="1"/>
</dbReference>
<dbReference type="KEGG" id="des:DSOUD_1238"/>
<reference evidence="2 3" key="1">
    <citation type="submission" date="2015-07" db="EMBL/GenBank/DDBJ databases">
        <title>Isolation and Genomic Characterization of a Novel Halophilic Metal-Reducing Deltaproteobacterium from the Deep Subsurface.</title>
        <authorList>
            <person name="Badalamenti J.P."/>
            <person name="Summers Z.M."/>
            <person name="Gralnick J.A."/>
            <person name="Bond D.R."/>
        </authorList>
    </citation>
    <scope>NUCLEOTIDE SEQUENCE [LARGE SCALE GENOMIC DNA]</scope>
    <source>
        <strain evidence="2 3">WTL</strain>
    </source>
</reference>
<dbReference type="STRING" id="1603606.DSOUD_1238"/>
<keyword evidence="3" id="KW-1185">Reference proteome</keyword>
<protein>
    <submittedName>
        <fullName evidence="2">Lipid A 3-O-deacylase</fullName>
    </submittedName>
</protein>
<feature type="chain" id="PRO_5005787607" evidence="1">
    <location>
        <begin position="25"/>
        <end position="188"/>
    </location>
</feature>
<dbReference type="OrthoDB" id="9810217at2"/>
<dbReference type="PATRIC" id="fig|1603606.3.peg.1353"/>
<dbReference type="SUPFAM" id="SSF56925">
    <property type="entry name" value="OMPA-like"/>
    <property type="match status" value="1"/>
</dbReference>
<evidence type="ECO:0000313" key="3">
    <source>
        <dbReference type="Proteomes" id="UP000057158"/>
    </source>
</evidence>
<dbReference type="EMBL" id="CP010802">
    <property type="protein sequence ID" value="ALC16019.1"/>
    <property type="molecule type" value="Genomic_DNA"/>
</dbReference>
<organism evidence="2 3">
    <name type="scientific">Desulfuromonas soudanensis</name>
    <dbReference type="NCBI Taxonomy" id="1603606"/>
    <lineage>
        <taxon>Bacteria</taxon>
        <taxon>Pseudomonadati</taxon>
        <taxon>Thermodesulfobacteriota</taxon>
        <taxon>Desulfuromonadia</taxon>
        <taxon>Desulfuromonadales</taxon>
        <taxon>Desulfuromonadaceae</taxon>
        <taxon>Desulfuromonas</taxon>
    </lineage>
</organism>
<evidence type="ECO:0000256" key="1">
    <source>
        <dbReference type="SAM" id="SignalP"/>
    </source>
</evidence>
<dbReference type="RefSeq" id="WP_053550171.1">
    <property type="nucleotide sequence ID" value="NZ_CP010802.1"/>
</dbReference>
<accession>A0A0M3QFD3</accession>
<name>A0A0M3QFD3_9BACT</name>
<dbReference type="InterPro" id="IPR011250">
    <property type="entry name" value="OMP/PagP_B-barrel"/>
</dbReference>
<proteinExistence type="predicted"/>
<dbReference type="AlphaFoldDB" id="A0A0M3QFD3"/>
<feature type="signal peptide" evidence="1">
    <location>
        <begin position="1"/>
        <end position="24"/>
    </location>
</feature>